<evidence type="ECO:0000256" key="4">
    <source>
        <dbReference type="ARBA" id="ARBA00023136"/>
    </source>
</evidence>
<evidence type="ECO:0000256" key="2">
    <source>
        <dbReference type="ARBA" id="ARBA00022692"/>
    </source>
</evidence>
<proteinExistence type="predicted"/>
<accession>A0A328BKN9</accession>
<organism evidence="6 7">
    <name type="scientific">Phenylobacterium kunshanense</name>
    <dbReference type="NCBI Taxonomy" id="1445034"/>
    <lineage>
        <taxon>Bacteria</taxon>
        <taxon>Pseudomonadati</taxon>
        <taxon>Pseudomonadota</taxon>
        <taxon>Alphaproteobacteria</taxon>
        <taxon>Caulobacterales</taxon>
        <taxon>Caulobacteraceae</taxon>
        <taxon>Phenylobacterium</taxon>
    </lineage>
</organism>
<keyword evidence="2 5" id="KW-0812">Transmembrane</keyword>
<protein>
    <submittedName>
        <fullName evidence="6">Type VI secretion protein</fullName>
    </submittedName>
</protein>
<dbReference type="GO" id="GO:0016020">
    <property type="term" value="C:membrane"/>
    <property type="evidence" value="ECO:0007669"/>
    <property type="project" value="UniProtKB-SubCell"/>
</dbReference>
<comment type="subcellular location">
    <subcellularLocation>
        <location evidence="1">Membrane</location>
    </subcellularLocation>
</comment>
<dbReference type="RefSeq" id="WP_111275864.1">
    <property type="nucleotide sequence ID" value="NZ_QFYS01000003.1"/>
</dbReference>
<dbReference type="Pfam" id="PF05101">
    <property type="entry name" value="VirB3"/>
    <property type="match status" value="1"/>
</dbReference>
<evidence type="ECO:0000313" key="7">
    <source>
        <dbReference type="Proteomes" id="UP000249524"/>
    </source>
</evidence>
<gene>
    <name evidence="6" type="ORF">DJ019_09975</name>
</gene>
<keyword evidence="4 5" id="KW-0472">Membrane</keyword>
<dbReference type="NCBIfam" id="NF010474">
    <property type="entry name" value="PRK13899.1"/>
    <property type="match status" value="1"/>
</dbReference>
<dbReference type="AlphaFoldDB" id="A0A328BKN9"/>
<reference evidence="6 7" key="1">
    <citation type="submission" date="2018-05" db="EMBL/GenBank/DDBJ databases">
        <authorList>
            <person name="Lanie J.A."/>
            <person name="Ng W.-L."/>
            <person name="Kazmierczak K.M."/>
            <person name="Andrzejewski T.M."/>
            <person name="Davidsen T.M."/>
            <person name="Wayne K.J."/>
            <person name="Tettelin H."/>
            <person name="Glass J.I."/>
            <person name="Rusch D."/>
            <person name="Podicherti R."/>
            <person name="Tsui H.-C.T."/>
            <person name="Winkler M.E."/>
        </authorList>
    </citation>
    <scope>NUCLEOTIDE SEQUENCE [LARGE SCALE GENOMIC DNA]</scope>
    <source>
        <strain evidence="6 7">BUT-10</strain>
    </source>
</reference>
<keyword evidence="3 5" id="KW-1133">Transmembrane helix</keyword>
<evidence type="ECO:0000313" key="6">
    <source>
        <dbReference type="EMBL" id="RAK66556.1"/>
    </source>
</evidence>
<evidence type="ECO:0000256" key="1">
    <source>
        <dbReference type="ARBA" id="ARBA00004370"/>
    </source>
</evidence>
<feature type="transmembrane region" description="Helical" evidence="5">
    <location>
        <begin position="37"/>
        <end position="59"/>
    </location>
</feature>
<name>A0A328BKN9_9CAUL</name>
<dbReference type="EMBL" id="QFYS01000003">
    <property type="protein sequence ID" value="RAK66556.1"/>
    <property type="molecule type" value="Genomic_DNA"/>
</dbReference>
<sequence>MTRLASDPVFAALTRPQMIAGVTYPYMVLNLIVTLEAFLILRSFWVLLVALVVHAVGYVGSLREPRFFDLWITRLQTCPRVRNFSFWGGNSYRP</sequence>
<dbReference type="OrthoDB" id="5638399at2"/>
<dbReference type="InterPro" id="IPR007792">
    <property type="entry name" value="T4SS_VirB3/TrbD/AvhB"/>
</dbReference>
<evidence type="ECO:0000256" key="3">
    <source>
        <dbReference type="ARBA" id="ARBA00022989"/>
    </source>
</evidence>
<dbReference type="Proteomes" id="UP000249524">
    <property type="component" value="Unassembled WGS sequence"/>
</dbReference>
<evidence type="ECO:0000256" key="5">
    <source>
        <dbReference type="SAM" id="Phobius"/>
    </source>
</evidence>
<keyword evidence="7" id="KW-1185">Reference proteome</keyword>
<comment type="caution">
    <text evidence="6">The sequence shown here is derived from an EMBL/GenBank/DDBJ whole genome shotgun (WGS) entry which is preliminary data.</text>
</comment>